<gene>
    <name evidence="3" type="ORF">A3207_03140</name>
</gene>
<dbReference type="PANTHER" id="PTHR45947:SF3">
    <property type="entry name" value="SULFOQUINOVOSYL TRANSFERASE SQD2"/>
    <property type="match status" value="1"/>
</dbReference>
<name>A0A8J8TDF3_9ARCH</name>
<feature type="domain" description="Glycosyl transferase family 1" evidence="1">
    <location>
        <begin position="200"/>
        <end position="368"/>
    </location>
</feature>
<dbReference type="Pfam" id="PF00534">
    <property type="entry name" value="Glycos_transf_1"/>
    <property type="match status" value="1"/>
</dbReference>
<dbReference type="GO" id="GO:0016758">
    <property type="term" value="F:hexosyltransferase activity"/>
    <property type="evidence" value="ECO:0007669"/>
    <property type="project" value="TreeGrafter"/>
</dbReference>
<dbReference type="RefSeq" id="WP_400194753.1">
    <property type="nucleotide sequence ID" value="NZ_CAYAYE010000014.1"/>
</dbReference>
<dbReference type="InterPro" id="IPR050194">
    <property type="entry name" value="Glycosyltransferase_grp1"/>
</dbReference>
<dbReference type="EMBL" id="LVVT01000014">
    <property type="protein sequence ID" value="TQS82949.1"/>
    <property type="molecule type" value="Genomic_DNA"/>
</dbReference>
<evidence type="ECO:0000313" key="4">
    <source>
        <dbReference type="Proteomes" id="UP000752814"/>
    </source>
</evidence>
<organism evidence="3 4">
    <name type="scientific">Candidatus Methanomassiliicoccus intestinalis</name>
    <dbReference type="NCBI Taxonomy" id="1406512"/>
    <lineage>
        <taxon>Archaea</taxon>
        <taxon>Methanobacteriati</taxon>
        <taxon>Thermoplasmatota</taxon>
        <taxon>Thermoplasmata</taxon>
        <taxon>Methanomassiliicoccales</taxon>
        <taxon>Methanomassiliicoccaceae</taxon>
        <taxon>Methanomassiliicoccus</taxon>
    </lineage>
</organism>
<reference evidence="3" key="1">
    <citation type="submission" date="2016-03" db="EMBL/GenBank/DDBJ databases">
        <authorList>
            <person name="Borrel G."/>
            <person name="Mccann A."/>
            <person name="O'Toole P.W."/>
        </authorList>
    </citation>
    <scope>NUCLEOTIDE SEQUENCE</scope>
    <source>
        <strain evidence="3">183</strain>
    </source>
</reference>
<proteinExistence type="predicted"/>
<dbReference type="InterPro" id="IPR028098">
    <property type="entry name" value="Glyco_trans_4-like_N"/>
</dbReference>
<dbReference type="CDD" id="cd03801">
    <property type="entry name" value="GT4_PimA-like"/>
    <property type="match status" value="1"/>
</dbReference>
<dbReference type="InterPro" id="IPR001296">
    <property type="entry name" value="Glyco_trans_1"/>
</dbReference>
<protein>
    <recommendedName>
        <fullName evidence="5">Glycosyltransferase</fullName>
    </recommendedName>
</protein>
<sequence length="392" mass="43144">MNIALVNLITKTADLPKGRTAKNPVPDSDDDLNITKLAKTLASKGHNVTIYISDAYEPTIKCSSDGINIIYVPTRLTSIFPPAVFPCTPSLKTYLKQNGFDIVQSGEVFQMGTIYSNSAVKNSHSKLFVWQELDVLMQGMAGTIQKQFYNTLGKRIAKNCKIIPRSKSAATHLINYGFDSDLITQVVHSGVDCSVFRPMDKDESRREFGLSTDQNVAISVGRLHYNKGMDILVRAAKIIREEDPNFKLILKGTGPEEENLRALIQKLGLADTVFIHTDYLDSHGLAELYNCADLYMLSSRNDLFPFTAIESISCGIPILSSFSRGIESDIVGEGAGIMAPQTPENIADSAIMLFNDPGRLKSMSCKARDLAVGEFDFGVSADRLCCIYEESQ</sequence>
<dbReference type="SUPFAM" id="SSF53756">
    <property type="entry name" value="UDP-Glycosyltransferase/glycogen phosphorylase"/>
    <property type="match status" value="1"/>
</dbReference>
<evidence type="ECO:0000313" key="3">
    <source>
        <dbReference type="EMBL" id="TQS82949.1"/>
    </source>
</evidence>
<comment type="caution">
    <text evidence="3">The sequence shown here is derived from an EMBL/GenBank/DDBJ whole genome shotgun (WGS) entry which is preliminary data.</text>
</comment>
<feature type="domain" description="Glycosyltransferase subfamily 4-like N-terminal" evidence="2">
    <location>
        <begin position="35"/>
        <end position="194"/>
    </location>
</feature>
<dbReference type="PANTHER" id="PTHR45947">
    <property type="entry name" value="SULFOQUINOVOSYL TRANSFERASE SQD2"/>
    <property type="match status" value="1"/>
</dbReference>
<dbReference type="Proteomes" id="UP000752814">
    <property type="component" value="Unassembled WGS sequence"/>
</dbReference>
<evidence type="ECO:0000259" key="1">
    <source>
        <dbReference type="Pfam" id="PF00534"/>
    </source>
</evidence>
<accession>A0A8J8TDF3</accession>
<dbReference type="Pfam" id="PF13439">
    <property type="entry name" value="Glyco_transf_4"/>
    <property type="match status" value="1"/>
</dbReference>
<evidence type="ECO:0000259" key="2">
    <source>
        <dbReference type="Pfam" id="PF13439"/>
    </source>
</evidence>
<dbReference type="Gene3D" id="3.40.50.2000">
    <property type="entry name" value="Glycogen Phosphorylase B"/>
    <property type="match status" value="2"/>
</dbReference>
<evidence type="ECO:0008006" key="5">
    <source>
        <dbReference type="Google" id="ProtNLM"/>
    </source>
</evidence>
<dbReference type="AlphaFoldDB" id="A0A8J8TDF3"/>